<dbReference type="InterPro" id="IPR051283">
    <property type="entry name" value="Sec_Metabolite_Acyltrans"/>
</dbReference>
<accession>A0A9P4R445</accession>
<dbReference type="AlphaFoldDB" id="A0A9P4R445"/>
<gene>
    <name evidence="2" type="ORF">EJ04DRAFT_489965</name>
</gene>
<comment type="caution">
    <text evidence="2">The sequence shown here is derived from an EMBL/GenBank/DDBJ whole genome shotgun (WGS) entry which is preliminary data.</text>
</comment>
<organism evidence="2 3">
    <name type="scientific">Polyplosphaeria fusca</name>
    <dbReference type="NCBI Taxonomy" id="682080"/>
    <lineage>
        <taxon>Eukaryota</taxon>
        <taxon>Fungi</taxon>
        <taxon>Dikarya</taxon>
        <taxon>Ascomycota</taxon>
        <taxon>Pezizomycotina</taxon>
        <taxon>Dothideomycetes</taxon>
        <taxon>Pleosporomycetidae</taxon>
        <taxon>Pleosporales</taxon>
        <taxon>Tetraplosphaeriaceae</taxon>
        <taxon>Polyplosphaeria</taxon>
    </lineage>
</organism>
<proteinExistence type="predicted"/>
<keyword evidence="1" id="KW-0808">Transferase</keyword>
<sequence>MAYTKLHLAIPDQRVARSFVQTVCIFEFPDPSCIDEAFEALQGGLLDVLAAFPFLAGALGPEDENGELKLEYPVEVTQAHVQAIMTREILTDEKYAYATLAKNNMPTSTFVGQVFAPRSLREHPDIPDDVEGIISFKDVIVPPLGIGAIFIPGGLCISTYTHHSVMDGTGRSNFLRQFAQSVSKIAKPDKADNVDKVDSPLTPCMSSEARMGLDKLIPLHSPGQTPPTAEVYGDGTLEYKKTLAENTPCSGKIFTIEADKIRSYRDALVAGGVKTERQISIFSILAALVWIHVTRARYPHLEDYRDGDTSIAIAVDLRKRMVDPIGEGYVGNLALGTKATMSIPFITAEEIVTEKTIIAAIQAIAHSIAKIDEAWIDRHLRFLRPRGPITDTELHMKHRFGPDLYMTSWMNQQVYEEWNIPGAGTSRPTYFRRAHSEIDGGIVFMPRRGVNGPYEILVRIAQQDMDALVAEERGLASWCATAPT</sequence>
<dbReference type="GO" id="GO:0016740">
    <property type="term" value="F:transferase activity"/>
    <property type="evidence" value="ECO:0007669"/>
    <property type="project" value="UniProtKB-KW"/>
</dbReference>
<evidence type="ECO:0000256" key="1">
    <source>
        <dbReference type="ARBA" id="ARBA00022679"/>
    </source>
</evidence>
<evidence type="ECO:0000313" key="3">
    <source>
        <dbReference type="Proteomes" id="UP000799444"/>
    </source>
</evidence>
<dbReference type="OrthoDB" id="1862401at2759"/>
<name>A0A9P4R445_9PLEO</name>
<dbReference type="PANTHER" id="PTHR31896:SF64">
    <property type="entry name" value="TRICHOTHECENE 3-O-ACETYLTRANSFERASE"/>
    <property type="match status" value="1"/>
</dbReference>
<dbReference type="Pfam" id="PF02458">
    <property type="entry name" value="Transferase"/>
    <property type="match status" value="1"/>
</dbReference>
<dbReference type="PANTHER" id="PTHR31896">
    <property type="entry name" value="FAMILY REGULATORY PROTEIN, PUTATIVE (AFU_ORTHOLOGUE AFUA_3G14730)-RELATED"/>
    <property type="match status" value="1"/>
</dbReference>
<dbReference type="InterPro" id="IPR023213">
    <property type="entry name" value="CAT-like_dom_sf"/>
</dbReference>
<dbReference type="Gene3D" id="3.30.559.10">
    <property type="entry name" value="Chloramphenicol acetyltransferase-like domain"/>
    <property type="match status" value="2"/>
</dbReference>
<evidence type="ECO:0000313" key="2">
    <source>
        <dbReference type="EMBL" id="KAF2736447.1"/>
    </source>
</evidence>
<keyword evidence="3" id="KW-1185">Reference proteome</keyword>
<dbReference type="Proteomes" id="UP000799444">
    <property type="component" value="Unassembled WGS sequence"/>
</dbReference>
<dbReference type="EMBL" id="ML996125">
    <property type="protein sequence ID" value="KAF2736447.1"/>
    <property type="molecule type" value="Genomic_DNA"/>
</dbReference>
<reference evidence="2" key="1">
    <citation type="journal article" date="2020" name="Stud. Mycol.">
        <title>101 Dothideomycetes genomes: a test case for predicting lifestyles and emergence of pathogens.</title>
        <authorList>
            <person name="Haridas S."/>
            <person name="Albert R."/>
            <person name="Binder M."/>
            <person name="Bloem J."/>
            <person name="Labutti K."/>
            <person name="Salamov A."/>
            <person name="Andreopoulos B."/>
            <person name="Baker S."/>
            <person name="Barry K."/>
            <person name="Bills G."/>
            <person name="Bluhm B."/>
            <person name="Cannon C."/>
            <person name="Castanera R."/>
            <person name="Culley D."/>
            <person name="Daum C."/>
            <person name="Ezra D."/>
            <person name="Gonzalez J."/>
            <person name="Henrissat B."/>
            <person name="Kuo A."/>
            <person name="Liang C."/>
            <person name="Lipzen A."/>
            <person name="Lutzoni F."/>
            <person name="Magnuson J."/>
            <person name="Mondo S."/>
            <person name="Nolan M."/>
            <person name="Ohm R."/>
            <person name="Pangilinan J."/>
            <person name="Park H.-J."/>
            <person name="Ramirez L."/>
            <person name="Alfaro M."/>
            <person name="Sun H."/>
            <person name="Tritt A."/>
            <person name="Yoshinaga Y."/>
            <person name="Zwiers L.-H."/>
            <person name="Turgeon B."/>
            <person name="Goodwin S."/>
            <person name="Spatafora J."/>
            <person name="Crous P."/>
            <person name="Grigoriev I."/>
        </authorList>
    </citation>
    <scope>NUCLEOTIDE SEQUENCE</scope>
    <source>
        <strain evidence="2">CBS 125425</strain>
    </source>
</reference>
<protein>
    <submittedName>
        <fullName evidence="2">Uncharacterized protein</fullName>
    </submittedName>
</protein>